<dbReference type="Pfam" id="PF00498">
    <property type="entry name" value="FHA"/>
    <property type="match status" value="1"/>
</dbReference>
<dbReference type="InterPro" id="IPR046883">
    <property type="entry name" value="T6SS_FHA_C"/>
</dbReference>
<comment type="caution">
    <text evidence="3">The sequence shown here is derived from an EMBL/GenBank/DDBJ whole genome shotgun (WGS) entry which is preliminary data.</text>
</comment>
<dbReference type="InterPro" id="IPR000253">
    <property type="entry name" value="FHA_dom"/>
</dbReference>
<proteinExistence type="predicted"/>
<sequence length="591" mass="61298">MRIPARQRERTRMRDDSSMRDDSLAGGGMRLLLTVLSAQRSNLGERSTHAFDMAGGIIGRNAGCEWSLPDASNTLSSRHAAVSHNGHGFVVTDTSTNGVYLNSVDAPIGRGQSAPLSNGDTLYISDYIISVALLKEPAQPAASPLYAPPPAPFPAGAPMPPVFSPLPTPAGTVPGGFAPRPADRLGLSMDDLLGPARTVLPQPQFAPPPAALPLALPPLAPAAVLAQARPAPVIPDDFDFSDLMAPGGAAPAALPPMALPVPPPAAVTSFNSPLPPPAAPMPMQGIPADFGLAAALPTTPPAVPPALDGFALPNLPPQPGPVLPPVPAPAAPPETGPAAPMDPLAMLRHRAIARAASIDLSRPNGEAAPRGAEPAPQAAPRPAIGAVAMPGGMNVDAASDAAIFWQALGLDADAIPAASRQDMLAELGRAMRETASGLVAILSARKSLKDEFRIDQTRLAALENNPFKFFRSGDDALRRVIAEGKPGYLPLDRAVKQGFSDIQAHEVATVVAMQSALRKLLARMAPAAIESGTEPGLLGRRPDKGKLWDRYVEAHGGLASDLDRTTREMLAEEFARAYAEQTKGAAAETGR</sequence>
<organism evidence="3 4">
    <name type="scientific">Bosea caraganae</name>
    <dbReference type="NCBI Taxonomy" id="2763117"/>
    <lineage>
        <taxon>Bacteria</taxon>
        <taxon>Pseudomonadati</taxon>
        <taxon>Pseudomonadota</taxon>
        <taxon>Alphaproteobacteria</taxon>
        <taxon>Hyphomicrobiales</taxon>
        <taxon>Boseaceae</taxon>
        <taxon>Bosea</taxon>
    </lineage>
</organism>
<dbReference type="EMBL" id="QQTP01000004">
    <property type="protein sequence ID" value="RDJ26203.1"/>
    <property type="molecule type" value="Genomic_DNA"/>
</dbReference>
<feature type="domain" description="FHA" evidence="2">
    <location>
        <begin position="56"/>
        <end position="106"/>
    </location>
</feature>
<evidence type="ECO:0000313" key="4">
    <source>
        <dbReference type="Proteomes" id="UP000255207"/>
    </source>
</evidence>
<gene>
    <name evidence="3" type="primary">tagH</name>
    <name evidence="3" type="ORF">DWE98_10225</name>
</gene>
<evidence type="ECO:0000256" key="1">
    <source>
        <dbReference type="SAM" id="MobiDB-lite"/>
    </source>
</evidence>
<feature type="compositionally biased region" description="Low complexity" evidence="1">
    <location>
        <begin position="366"/>
        <end position="379"/>
    </location>
</feature>
<dbReference type="SUPFAM" id="SSF49879">
    <property type="entry name" value="SMAD/FHA domain"/>
    <property type="match status" value="1"/>
</dbReference>
<dbReference type="InterPro" id="IPR008984">
    <property type="entry name" value="SMAD_FHA_dom_sf"/>
</dbReference>
<feature type="compositionally biased region" description="Pro residues" evidence="1">
    <location>
        <begin position="315"/>
        <end position="335"/>
    </location>
</feature>
<feature type="region of interest" description="Disordered" evidence="1">
    <location>
        <begin position="359"/>
        <end position="379"/>
    </location>
</feature>
<feature type="region of interest" description="Disordered" evidence="1">
    <location>
        <begin position="1"/>
        <end position="25"/>
    </location>
</feature>
<dbReference type="NCBIfam" id="TIGR03354">
    <property type="entry name" value="VI_FHA"/>
    <property type="match status" value="1"/>
</dbReference>
<accession>A0A370L7Q6</accession>
<keyword evidence="4" id="KW-1185">Reference proteome</keyword>
<feature type="region of interest" description="Disordered" evidence="1">
    <location>
        <begin position="315"/>
        <end position="336"/>
    </location>
</feature>
<dbReference type="AlphaFoldDB" id="A0A370L7Q6"/>
<dbReference type="InterPro" id="IPR017735">
    <property type="entry name" value="T6SS_FHA"/>
</dbReference>
<dbReference type="Pfam" id="PF20232">
    <property type="entry name" value="T6SS_FHA_C"/>
    <property type="match status" value="1"/>
</dbReference>
<reference evidence="4" key="1">
    <citation type="submission" date="2018-07" db="EMBL/GenBank/DDBJ databases">
        <authorList>
            <person name="Safronova V.I."/>
            <person name="Chirak E.R."/>
            <person name="Sazanova A.L."/>
        </authorList>
    </citation>
    <scope>NUCLEOTIDE SEQUENCE [LARGE SCALE GENOMIC DNA]</scope>
    <source>
        <strain evidence="4">RCAM04685</strain>
    </source>
</reference>
<evidence type="ECO:0000313" key="3">
    <source>
        <dbReference type="EMBL" id="RDJ26203.1"/>
    </source>
</evidence>
<evidence type="ECO:0000259" key="2">
    <source>
        <dbReference type="PROSITE" id="PS50006"/>
    </source>
</evidence>
<name>A0A370L7Q6_9HYPH</name>
<dbReference type="OrthoDB" id="273564at2"/>
<dbReference type="Proteomes" id="UP000255207">
    <property type="component" value="Unassembled WGS sequence"/>
</dbReference>
<dbReference type="Gene3D" id="2.60.200.20">
    <property type="match status" value="1"/>
</dbReference>
<dbReference type="PROSITE" id="PS50006">
    <property type="entry name" value="FHA_DOMAIN"/>
    <property type="match status" value="1"/>
</dbReference>
<feature type="compositionally biased region" description="Basic and acidic residues" evidence="1">
    <location>
        <begin position="1"/>
        <end position="23"/>
    </location>
</feature>
<dbReference type="CDD" id="cd00060">
    <property type="entry name" value="FHA"/>
    <property type="match status" value="1"/>
</dbReference>
<protein>
    <submittedName>
        <fullName evidence="3">Type VI secretion system-associated FHA domain protein TagH</fullName>
    </submittedName>
</protein>